<name>A0A448HEB7_9ACTO</name>
<evidence type="ECO:0000313" key="4">
    <source>
        <dbReference type="Proteomes" id="UP000266895"/>
    </source>
</evidence>
<keyword evidence="4" id="KW-1185">Reference proteome</keyword>
<organism evidence="3 4">
    <name type="scientific">Actinomyces howellii</name>
    <dbReference type="NCBI Taxonomy" id="52771"/>
    <lineage>
        <taxon>Bacteria</taxon>
        <taxon>Bacillati</taxon>
        <taxon>Actinomycetota</taxon>
        <taxon>Actinomycetes</taxon>
        <taxon>Actinomycetales</taxon>
        <taxon>Actinomycetaceae</taxon>
        <taxon>Actinomyces</taxon>
    </lineage>
</organism>
<reference evidence="3 4" key="1">
    <citation type="submission" date="2018-12" db="EMBL/GenBank/DDBJ databases">
        <authorList>
            <consortium name="Pathogen Informatics"/>
        </authorList>
    </citation>
    <scope>NUCLEOTIDE SEQUENCE [LARGE SCALE GENOMIC DNA]</scope>
    <source>
        <strain evidence="3 4">NCTC11636</strain>
    </source>
</reference>
<evidence type="ECO:0000259" key="2">
    <source>
        <dbReference type="Pfam" id="PF20171"/>
    </source>
</evidence>
<dbReference type="InterPro" id="IPR046802">
    <property type="entry name" value="OpcA_G6PD_C"/>
</dbReference>
<dbReference type="PANTHER" id="PTHR38658:SF1">
    <property type="entry name" value="OXPP CYCLE PROTEIN OPCA-RELATED"/>
    <property type="match status" value="1"/>
</dbReference>
<dbReference type="Pfam" id="PF10128">
    <property type="entry name" value="OpcA_G6PD_assem"/>
    <property type="match status" value="1"/>
</dbReference>
<dbReference type="RefSeq" id="WP_126381573.1">
    <property type="nucleotide sequence ID" value="NZ_LR134350.1"/>
</dbReference>
<dbReference type="Proteomes" id="UP000266895">
    <property type="component" value="Chromosome"/>
</dbReference>
<dbReference type="OrthoDB" id="128564at2"/>
<dbReference type="Pfam" id="PF20171">
    <property type="entry name" value="OpcA_G6PD_C"/>
    <property type="match status" value="1"/>
</dbReference>
<dbReference type="AlphaFoldDB" id="A0A448HEB7"/>
<gene>
    <name evidence="3" type="ORF">NCTC11636_00387</name>
</gene>
<protein>
    <submittedName>
        <fullName evidence="3">Glucose-6-P dehydrogenase subunit</fullName>
    </submittedName>
</protein>
<dbReference type="KEGG" id="ahw:NCTC11636_00387"/>
<feature type="domain" description="Glucose-6-phosphate dehydrogenase assembly protein OpcA N-terminal" evidence="1">
    <location>
        <begin position="49"/>
        <end position="161"/>
    </location>
</feature>
<dbReference type="InterPro" id="IPR004555">
    <property type="entry name" value="G6PDH_assembly_OpcA"/>
</dbReference>
<proteinExistence type="predicted"/>
<evidence type="ECO:0000313" key="3">
    <source>
        <dbReference type="EMBL" id="VEG26174.1"/>
    </source>
</evidence>
<dbReference type="PANTHER" id="PTHR38658">
    <property type="entry name" value="OXPP CYCLE PROTEIN OPCA-RELATED"/>
    <property type="match status" value="1"/>
</dbReference>
<feature type="domain" description="Glucose-6-phosphate dehydrogenase assembly protein OpcA C-terminal" evidence="2">
    <location>
        <begin position="167"/>
        <end position="299"/>
    </location>
</feature>
<accession>A0A448HEB7</accession>
<dbReference type="InterPro" id="IPR046801">
    <property type="entry name" value="OpcA_G6PD_N"/>
</dbReference>
<evidence type="ECO:0000259" key="1">
    <source>
        <dbReference type="Pfam" id="PF10128"/>
    </source>
</evidence>
<dbReference type="EMBL" id="LR134350">
    <property type="protein sequence ID" value="VEG26174.1"/>
    <property type="molecule type" value="Genomic_DNA"/>
</dbReference>
<sequence length="331" mass="35152">MITTLDATTTDGIVSALLSHEGVAGGSRVLTLVVDTDAAGLEKALEAAHGASRDHPCRIVALVRPEAGDVCEPDGRLDAQIRVGHHAGAGETIVLLPRGRVAEHVDTLVVPFLLPDVPVVVWWPCVPPEHPASSPLGRLATTRITNTPALPDPSAALAALAPSSVRGDIDLAWTRITLWRAMVASILDPVLRDQGIDDIVVAGEPANAAVSLIVCWLRLRLGVPVERVDVPGAHGIDTITARTPAGELVIARTDHERVSIRRPGAREPQVVIMARREPVSTMNEELRRLTPDLVYEEVLASFAAECSHRAVPAVPAVHAVDAADADHSRED</sequence>